<sequence>MKRMIIALTSATALTAGATAATAGNISEPVVEMAPAPVVVAPVPMGNDWTGFYAGASLGYAEASEDDETVFDGDGATYGVHAGYDYDFGSFVLGGELEISAFDVSDNDIDVDSVARAKLRAGYDAGAFLPYLTVGAAQLNTGGALDGDDTGSFYGVGMDYMMSDSIRVGGEILQHDFDDFEDAVNLDATTASLRVSFQF</sequence>
<dbReference type="AlphaFoldDB" id="A0A1Y5RIY1"/>
<reference evidence="7 8" key="1">
    <citation type="submission" date="2017-03" db="EMBL/GenBank/DDBJ databases">
        <authorList>
            <person name="Afonso C.L."/>
            <person name="Miller P.J."/>
            <person name="Scott M.A."/>
            <person name="Spackman E."/>
            <person name="Goraichik I."/>
            <person name="Dimitrov K.M."/>
            <person name="Suarez D.L."/>
            <person name="Swayne D.E."/>
        </authorList>
    </citation>
    <scope>NUCLEOTIDE SEQUENCE [LARGE SCALE GENOMIC DNA]</scope>
    <source>
        <strain evidence="7 8">CECT 8397</strain>
    </source>
</reference>
<dbReference type="SUPFAM" id="SSF56925">
    <property type="entry name" value="OMPA-like"/>
    <property type="match status" value="1"/>
</dbReference>
<evidence type="ECO:0000313" key="8">
    <source>
        <dbReference type="Proteomes" id="UP000193623"/>
    </source>
</evidence>
<feature type="signal peptide" evidence="5">
    <location>
        <begin position="1"/>
        <end position="23"/>
    </location>
</feature>
<proteinExistence type="inferred from homology"/>
<comment type="subcellular location">
    <subcellularLocation>
        <location evidence="1">Membrane</location>
    </subcellularLocation>
</comment>
<evidence type="ECO:0000256" key="5">
    <source>
        <dbReference type="SAM" id="SignalP"/>
    </source>
</evidence>
<evidence type="ECO:0000256" key="1">
    <source>
        <dbReference type="ARBA" id="ARBA00004370"/>
    </source>
</evidence>
<evidence type="ECO:0000256" key="3">
    <source>
        <dbReference type="ARBA" id="ARBA00023136"/>
    </source>
</evidence>
<name>A0A1Y5RIY1_9RHOB</name>
<evidence type="ECO:0000313" key="7">
    <source>
        <dbReference type="EMBL" id="SLN17263.1"/>
    </source>
</evidence>
<dbReference type="InterPro" id="IPR027385">
    <property type="entry name" value="Beta-barrel_OMP"/>
</dbReference>
<dbReference type="GO" id="GO:0016020">
    <property type="term" value="C:membrane"/>
    <property type="evidence" value="ECO:0007669"/>
    <property type="project" value="UniProtKB-SubCell"/>
</dbReference>
<dbReference type="EMBL" id="FWFT01000001">
    <property type="protein sequence ID" value="SLN17263.1"/>
    <property type="molecule type" value="Genomic_DNA"/>
</dbReference>
<dbReference type="PANTHER" id="PTHR34001:SF3">
    <property type="entry name" value="BLL7405 PROTEIN"/>
    <property type="match status" value="1"/>
</dbReference>
<comment type="similarity">
    <text evidence="4">Belongs to the Omp25/RopB family.</text>
</comment>
<evidence type="ECO:0000259" key="6">
    <source>
        <dbReference type="Pfam" id="PF13505"/>
    </source>
</evidence>
<dbReference type="OrthoDB" id="268975at2"/>
<keyword evidence="3" id="KW-0472">Membrane</keyword>
<evidence type="ECO:0000256" key="2">
    <source>
        <dbReference type="ARBA" id="ARBA00022729"/>
    </source>
</evidence>
<gene>
    <name evidence="7" type="ORF">PSJ8397_00527</name>
</gene>
<dbReference type="RefSeq" id="WP_085862983.1">
    <property type="nucleotide sequence ID" value="NZ_FWFT01000001.1"/>
</dbReference>
<dbReference type="InterPro" id="IPR011250">
    <property type="entry name" value="OMP/PagP_B-barrel"/>
</dbReference>
<evidence type="ECO:0000256" key="4">
    <source>
        <dbReference type="ARBA" id="ARBA00038306"/>
    </source>
</evidence>
<keyword evidence="2 5" id="KW-0732">Signal</keyword>
<feature type="domain" description="Outer membrane protein beta-barrel" evidence="6">
    <location>
        <begin position="37"/>
        <end position="199"/>
    </location>
</feature>
<dbReference type="Proteomes" id="UP000193623">
    <property type="component" value="Unassembled WGS sequence"/>
</dbReference>
<dbReference type="Pfam" id="PF13505">
    <property type="entry name" value="OMP_b-brl"/>
    <property type="match status" value="1"/>
</dbReference>
<accession>A0A1Y5RIY1</accession>
<keyword evidence="8" id="KW-1185">Reference proteome</keyword>
<dbReference type="InterPro" id="IPR051692">
    <property type="entry name" value="OMP-like"/>
</dbReference>
<feature type="chain" id="PRO_5012373472" description="Outer membrane protein beta-barrel domain-containing protein" evidence="5">
    <location>
        <begin position="24"/>
        <end position="199"/>
    </location>
</feature>
<dbReference type="PANTHER" id="PTHR34001">
    <property type="entry name" value="BLL7405 PROTEIN"/>
    <property type="match status" value="1"/>
</dbReference>
<dbReference type="Gene3D" id="2.40.160.20">
    <property type="match status" value="1"/>
</dbReference>
<protein>
    <recommendedName>
        <fullName evidence="6">Outer membrane protein beta-barrel domain-containing protein</fullName>
    </recommendedName>
</protein>
<organism evidence="7 8">
    <name type="scientific">Pseudooctadecabacter jejudonensis</name>
    <dbReference type="NCBI Taxonomy" id="1391910"/>
    <lineage>
        <taxon>Bacteria</taxon>
        <taxon>Pseudomonadati</taxon>
        <taxon>Pseudomonadota</taxon>
        <taxon>Alphaproteobacteria</taxon>
        <taxon>Rhodobacterales</taxon>
        <taxon>Paracoccaceae</taxon>
        <taxon>Pseudooctadecabacter</taxon>
    </lineage>
</organism>